<evidence type="ECO:0000313" key="3">
    <source>
        <dbReference type="Proteomes" id="UP000531561"/>
    </source>
</evidence>
<dbReference type="Proteomes" id="UP000531561">
    <property type="component" value="Unassembled WGS sequence"/>
</dbReference>
<protein>
    <submittedName>
        <fullName evidence="2">Uncharacterized protein</fullName>
    </submittedName>
</protein>
<evidence type="ECO:0000313" key="2">
    <source>
        <dbReference type="EMBL" id="KAF5878591.1"/>
    </source>
</evidence>
<organism evidence="2 3">
    <name type="scientific">Botrytis fragariae</name>
    <dbReference type="NCBI Taxonomy" id="1964551"/>
    <lineage>
        <taxon>Eukaryota</taxon>
        <taxon>Fungi</taxon>
        <taxon>Dikarya</taxon>
        <taxon>Ascomycota</taxon>
        <taxon>Pezizomycotina</taxon>
        <taxon>Leotiomycetes</taxon>
        <taxon>Helotiales</taxon>
        <taxon>Sclerotiniaceae</taxon>
        <taxon>Botrytis</taxon>
    </lineage>
</organism>
<gene>
    <name evidence="2" type="ORF">Bfra_000758</name>
</gene>
<name>A0A8H6B364_9HELO</name>
<sequence>MYRTMVDAASIRQLIRRYQHLQCRRNDTKDERDGMLDKITPLNETSRKLNMVQRDHRRYQSKGNFFFPLTPSYESARSQ</sequence>
<feature type="coiled-coil region" evidence="1">
    <location>
        <begin position="11"/>
        <end position="62"/>
    </location>
</feature>
<comment type="caution">
    <text evidence="2">The sequence shown here is derived from an EMBL/GenBank/DDBJ whole genome shotgun (WGS) entry which is preliminary data.</text>
</comment>
<accession>A0A8H6B364</accession>
<dbReference type="AlphaFoldDB" id="A0A8H6B364"/>
<dbReference type="GeneID" id="59254894"/>
<dbReference type="EMBL" id="JABFCT010000002">
    <property type="protein sequence ID" value="KAF5878591.1"/>
    <property type="molecule type" value="Genomic_DNA"/>
</dbReference>
<proteinExistence type="predicted"/>
<reference evidence="2 3" key="1">
    <citation type="journal article" date="2020" name="Phytopathology">
        <title>A high-quality genome resource of Botrytis fragariae, a new and rapidly spreading fungal pathogen causing strawberry gray mold in the U.S.A.</title>
        <authorList>
            <person name="Wu Y."/>
            <person name="Saski C.A."/>
            <person name="Schnabel G."/>
            <person name="Xiao S."/>
            <person name="Hu M."/>
        </authorList>
    </citation>
    <scope>NUCLEOTIDE SEQUENCE [LARGE SCALE GENOMIC DNA]</scope>
    <source>
        <strain evidence="2 3">BVB16</strain>
    </source>
</reference>
<keyword evidence="3" id="KW-1185">Reference proteome</keyword>
<evidence type="ECO:0000256" key="1">
    <source>
        <dbReference type="SAM" id="Coils"/>
    </source>
</evidence>
<keyword evidence="1" id="KW-0175">Coiled coil</keyword>
<dbReference type="RefSeq" id="XP_037197535.1">
    <property type="nucleotide sequence ID" value="XM_037331202.1"/>
</dbReference>